<proteinExistence type="predicted"/>
<evidence type="ECO:0000313" key="1">
    <source>
        <dbReference type="EMBL" id="NNU79708.1"/>
    </source>
</evidence>
<comment type="caution">
    <text evidence="1">The sequence shown here is derived from an EMBL/GenBank/DDBJ whole genome shotgun (WGS) entry which is preliminary data.</text>
</comment>
<dbReference type="RefSeq" id="WP_171322897.1">
    <property type="nucleotide sequence ID" value="NZ_JABFBC010000001.1"/>
</dbReference>
<dbReference type="InterPro" id="IPR027417">
    <property type="entry name" value="P-loop_NTPase"/>
</dbReference>
<keyword evidence="2" id="KW-1185">Reference proteome</keyword>
<accession>A0A849L0B1</accession>
<sequence>MTRVVVHAGFHKTGTSSLQRCLQKNRKALSSRILYVRRTDINRAAQTAALVARRPSALTRLLFRWQLVRGLRSLPGPEGRTVVISAERLSGLMPGRKGAWSFAVAPELAVETLRAVRAVWGADADVTFVYTTRKRDAWINSAWRHQVKHDGLAIPFEQFAGRTAGIPDMDALVARISARIAPVPVLTAPLEIHGPRRLGPVEAVLDLIGLPDPERAALRPGPQANVGLSHAEAEALVASRVAAA</sequence>
<gene>
    <name evidence="1" type="ORF">HMH01_04560</name>
</gene>
<dbReference type="SUPFAM" id="SSF52540">
    <property type="entry name" value="P-loop containing nucleoside triphosphate hydrolases"/>
    <property type="match status" value="1"/>
</dbReference>
<organism evidence="1 2">
    <name type="scientific">Halovulum dunhuangense</name>
    <dbReference type="NCBI Taxonomy" id="1505036"/>
    <lineage>
        <taxon>Bacteria</taxon>
        <taxon>Pseudomonadati</taxon>
        <taxon>Pseudomonadota</taxon>
        <taxon>Alphaproteobacteria</taxon>
        <taxon>Rhodobacterales</taxon>
        <taxon>Paracoccaceae</taxon>
        <taxon>Halovulum</taxon>
    </lineage>
</organism>
<name>A0A849L0B1_9RHOB</name>
<protein>
    <recommendedName>
        <fullName evidence="3">Sulfotransferase family protein</fullName>
    </recommendedName>
</protein>
<dbReference type="Proteomes" id="UP000572377">
    <property type="component" value="Unassembled WGS sequence"/>
</dbReference>
<evidence type="ECO:0008006" key="3">
    <source>
        <dbReference type="Google" id="ProtNLM"/>
    </source>
</evidence>
<dbReference type="AlphaFoldDB" id="A0A849L0B1"/>
<reference evidence="1 2" key="1">
    <citation type="submission" date="2020-05" db="EMBL/GenBank/DDBJ databases">
        <title>Gimesia benthica sp. nov., a novel planctomycete isolated from a deep-sea water sample of the Northwest Indian Ocean.</title>
        <authorList>
            <person name="Wang J."/>
            <person name="Ruan C."/>
            <person name="Song L."/>
            <person name="Zhu Y."/>
            <person name="Li A."/>
            <person name="Zheng X."/>
            <person name="Wang L."/>
            <person name="Lu Z."/>
            <person name="Huang Y."/>
            <person name="Du W."/>
            <person name="Zhou Y."/>
            <person name="Huang L."/>
            <person name="Dai X."/>
        </authorList>
    </citation>
    <scope>NUCLEOTIDE SEQUENCE [LARGE SCALE GENOMIC DNA]</scope>
    <source>
        <strain evidence="1 2">YYQ-30</strain>
    </source>
</reference>
<dbReference type="EMBL" id="JABFBC010000001">
    <property type="protein sequence ID" value="NNU79708.1"/>
    <property type="molecule type" value="Genomic_DNA"/>
</dbReference>
<evidence type="ECO:0000313" key="2">
    <source>
        <dbReference type="Proteomes" id="UP000572377"/>
    </source>
</evidence>